<keyword evidence="1" id="KW-0677">Repeat</keyword>
<protein>
    <submittedName>
        <fullName evidence="3">CNNM</fullName>
    </submittedName>
</protein>
<dbReference type="Gene3D" id="3.10.580.10">
    <property type="entry name" value="CBS-domain"/>
    <property type="match status" value="1"/>
</dbReference>
<dbReference type="GO" id="GO:0005737">
    <property type="term" value="C:cytoplasm"/>
    <property type="evidence" value="ECO:0007669"/>
    <property type="project" value="TreeGrafter"/>
</dbReference>
<dbReference type="PANTHER" id="PTHR12064">
    <property type="entry name" value="METAL TRANSPORTER CNNM"/>
    <property type="match status" value="1"/>
</dbReference>
<feature type="region of interest" description="Disordered" evidence="2">
    <location>
        <begin position="83"/>
        <end position="106"/>
    </location>
</feature>
<dbReference type="PANTHER" id="PTHR12064:SF97">
    <property type="entry name" value="METAL TRANSPORTER CNNM-5"/>
    <property type="match status" value="1"/>
</dbReference>
<dbReference type="GO" id="GO:0030026">
    <property type="term" value="P:intracellular manganese ion homeostasis"/>
    <property type="evidence" value="ECO:0007669"/>
    <property type="project" value="TreeGrafter"/>
</dbReference>
<dbReference type="GO" id="GO:0010960">
    <property type="term" value="P:magnesium ion homeostasis"/>
    <property type="evidence" value="ECO:0007669"/>
    <property type="project" value="InterPro"/>
</dbReference>
<dbReference type="Proteomes" id="UP000507470">
    <property type="component" value="Unassembled WGS sequence"/>
</dbReference>
<organism evidence="3 4">
    <name type="scientific">Mytilus coruscus</name>
    <name type="common">Sea mussel</name>
    <dbReference type="NCBI Taxonomy" id="42192"/>
    <lineage>
        <taxon>Eukaryota</taxon>
        <taxon>Metazoa</taxon>
        <taxon>Spiralia</taxon>
        <taxon>Lophotrochozoa</taxon>
        <taxon>Mollusca</taxon>
        <taxon>Bivalvia</taxon>
        <taxon>Autobranchia</taxon>
        <taxon>Pteriomorphia</taxon>
        <taxon>Mytilida</taxon>
        <taxon>Mytiloidea</taxon>
        <taxon>Mytilidae</taxon>
        <taxon>Mytilinae</taxon>
        <taxon>Mytilus</taxon>
    </lineage>
</organism>
<dbReference type="InterPro" id="IPR046342">
    <property type="entry name" value="CBS_dom_sf"/>
</dbReference>
<gene>
    <name evidence="3" type="ORF">MCOR_3003</name>
</gene>
<accession>A0A6J8A3K9</accession>
<dbReference type="OrthoDB" id="6144640at2759"/>
<evidence type="ECO:0000256" key="1">
    <source>
        <dbReference type="ARBA" id="ARBA00022737"/>
    </source>
</evidence>
<feature type="compositionally biased region" description="Polar residues" evidence="2">
    <location>
        <begin position="91"/>
        <end position="103"/>
    </location>
</feature>
<evidence type="ECO:0000256" key="2">
    <source>
        <dbReference type="SAM" id="MobiDB-lite"/>
    </source>
</evidence>
<proteinExistence type="predicted"/>
<reference evidence="3 4" key="1">
    <citation type="submission" date="2020-06" db="EMBL/GenBank/DDBJ databases">
        <authorList>
            <person name="Li R."/>
            <person name="Bekaert M."/>
        </authorList>
    </citation>
    <scope>NUCLEOTIDE SEQUENCE [LARGE SCALE GENOMIC DNA]</scope>
    <source>
        <strain evidence="4">wild</strain>
    </source>
</reference>
<keyword evidence="4" id="KW-1185">Reference proteome</keyword>
<sequence>MGHLAIVNKRASSKSLNESDDTCILEDTNSQVNEYSDIPEGTVIGIITLEDVIEELIQEEIIDETDIYVDIHKRIQVARAQRARRTTNNVERQISNRSGSSQTHNDEFSLIDLMRSKSQPAIKEDGPKEIKVERHVSRSLDNQIEETTDENASLLPHLY</sequence>
<dbReference type="AlphaFoldDB" id="A0A6J8A3K9"/>
<evidence type="ECO:0000313" key="4">
    <source>
        <dbReference type="Proteomes" id="UP000507470"/>
    </source>
</evidence>
<name>A0A6J8A3K9_MYTCO</name>
<evidence type="ECO:0000313" key="3">
    <source>
        <dbReference type="EMBL" id="CAC5360565.1"/>
    </source>
</evidence>
<dbReference type="InterPro" id="IPR045095">
    <property type="entry name" value="ACDP"/>
</dbReference>
<dbReference type="EMBL" id="CACVKT020000568">
    <property type="protein sequence ID" value="CAC5360565.1"/>
    <property type="molecule type" value="Genomic_DNA"/>
</dbReference>